<comment type="caution">
    <text evidence="2">The sequence shown here is derived from an EMBL/GenBank/DDBJ whole genome shotgun (WGS) entry which is preliminary data.</text>
</comment>
<reference evidence="2 3" key="1">
    <citation type="journal article" date="2018" name="Sci. Rep.">
        <title>A novel species of the marine cyanobacterium Acaryochloris with a unique pigment content and lifestyle.</title>
        <authorList>
            <person name="Partensky F."/>
            <person name="Six C."/>
            <person name="Ratin M."/>
            <person name="Garczarek L."/>
            <person name="Vaulot D."/>
            <person name="Probert I."/>
            <person name="Calteau A."/>
            <person name="Gourvil P."/>
            <person name="Marie D."/>
            <person name="Grebert T."/>
            <person name="Bouchier C."/>
            <person name="Le Panse S."/>
            <person name="Gachenot M."/>
            <person name="Rodriguez F."/>
            <person name="Garrido J.L."/>
        </authorList>
    </citation>
    <scope>NUCLEOTIDE SEQUENCE [LARGE SCALE GENOMIC DNA]</scope>
    <source>
        <strain evidence="2 3">RCC1774</strain>
    </source>
</reference>
<feature type="chain" id="PRO_5015880841" description="DUF3122 domain-containing protein" evidence="1">
    <location>
        <begin position="34"/>
        <end position="180"/>
    </location>
</feature>
<keyword evidence="3" id="KW-1185">Reference proteome</keyword>
<dbReference type="AlphaFoldDB" id="A0A2W1JNA7"/>
<gene>
    <name evidence="2" type="ORF">C1752_00801</name>
</gene>
<dbReference type="EMBL" id="PQWO01000002">
    <property type="protein sequence ID" value="PZD74813.1"/>
    <property type="molecule type" value="Genomic_DNA"/>
</dbReference>
<evidence type="ECO:0000256" key="1">
    <source>
        <dbReference type="SAM" id="SignalP"/>
    </source>
</evidence>
<evidence type="ECO:0000313" key="3">
    <source>
        <dbReference type="Proteomes" id="UP000248857"/>
    </source>
</evidence>
<sequence length="180" mass="19932">MFRKQRQTIGYRVCALILFMSLFLGGTAGSAAAEVYIHPDNDGQMLYQTRRTLQDQRGYTWQAVAFKFARSGSSGPLQLRLVGFPGTVELDHEQPLMLLTSLGQKLTVDNVSDQVSKTNPTEPHVGQWNLQPVLIELGNTMFLDLSISTADHQTLRLAISPDTIEEWQTVAACSATWCGS</sequence>
<evidence type="ECO:0000313" key="2">
    <source>
        <dbReference type="EMBL" id="PZD74813.1"/>
    </source>
</evidence>
<feature type="signal peptide" evidence="1">
    <location>
        <begin position="1"/>
        <end position="33"/>
    </location>
</feature>
<organism evidence="2 3">
    <name type="scientific">Acaryochloris thomasi RCC1774</name>
    <dbReference type="NCBI Taxonomy" id="1764569"/>
    <lineage>
        <taxon>Bacteria</taxon>
        <taxon>Bacillati</taxon>
        <taxon>Cyanobacteriota</taxon>
        <taxon>Cyanophyceae</taxon>
        <taxon>Acaryochloridales</taxon>
        <taxon>Acaryochloridaceae</taxon>
        <taxon>Acaryochloris</taxon>
        <taxon>Acaryochloris thomasi</taxon>
    </lineage>
</organism>
<name>A0A2W1JNA7_9CYAN</name>
<dbReference type="InterPro" id="IPR021469">
    <property type="entry name" value="DUF3122"/>
</dbReference>
<dbReference type="Proteomes" id="UP000248857">
    <property type="component" value="Unassembled WGS sequence"/>
</dbReference>
<dbReference type="Pfam" id="PF11320">
    <property type="entry name" value="DUF3122"/>
    <property type="match status" value="1"/>
</dbReference>
<proteinExistence type="predicted"/>
<evidence type="ECO:0008006" key="4">
    <source>
        <dbReference type="Google" id="ProtNLM"/>
    </source>
</evidence>
<keyword evidence="1" id="KW-0732">Signal</keyword>
<protein>
    <recommendedName>
        <fullName evidence="4">DUF3122 domain-containing protein</fullName>
    </recommendedName>
</protein>
<accession>A0A2W1JNA7</accession>